<name>A0A6A5RXN3_9PLEO</name>
<feature type="coiled-coil region" evidence="1">
    <location>
        <begin position="70"/>
        <end position="97"/>
    </location>
</feature>
<evidence type="ECO:0008006" key="4">
    <source>
        <dbReference type="Google" id="ProtNLM"/>
    </source>
</evidence>
<dbReference type="AlphaFoldDB" id="A0A6A5RXN3"/>
<evidence type="ECO:0000313" key="2">
    <source>
        <dbReference type="EMBL" id="KAF1931056.1"/>
    </source>
</evidence>
<dbReference type="GeneID" id="54347025"/>
<keyword evidence="3" id="KW-1185">Reference proteome</keyword>
<evidence type="ECO:0000256" key="1">
    <source>
        <dbReference type="SAM" id="Coils"/>
    </source>
</evidence>
<organism evidence="2 3">
    <name type="scientific">Didymella exigua CBS 183.55</name>
    <dbReference type="NCBI Taxonomy" id="1150837"/>
    <lineage>
        <taxon>Eukaryota</taxon>
        <taxon>Fungi</taxon>
        <taxon>Dikarya</taxon>
        <taxon>Ascomycota</taxon>
        <taxon>Pezizomycotina</taxon>
        <taxon>Dothideomycetes</taxon>
        <taxon>Pleosporomycetidae</taxon>
        <taxon>Pleosporales</taxon>
        <taxon>Pleosporineae</taxon>
        <taxon>Didymellaceae</taxon>
        <taxon>Didymella</taxon>
    </lineage>
</organism>
<keyword evidence="1" id="KW-0175">Coiled coil</keyword>
<dbReference type="Proteomes" id="UP000800082">
    <property type="component" value="Unassembled WGS sequence"/>
</dbReference>
<protein>
    <recommendedName>
        <fullName evidence="4">CCHC-type domain-containing protein</fullName>
    </recommendedName>
</protein>
<reference evidence="2" key="1">
    <citation type="journal article" date="2020" name="Stud. Mycol.">
        <title>101 Dothideomycetes genomes: a test case for predicting lifestyles and emergence of pathogens.</title>
        <authorList>
            <person name="Haridas S."/>
            <person name="Albert R."/>
            <person name="Binder M."/>
            <person name="Bloem J."/>
            <person name="Labutti K."/>
            <person name="Salamov A."/>
            <person name="Andreopoulos B."/>
            <person name="Baker S."/>
            <person name="Barry K."/>
            <person name="Bills G."/>
            <person name="Bluhm B."/>
            <person name="Cannon C."/>
            <person name="Castanera R."/>
            <person name="Culley D."/>
            <person name="Daum C."/>
            <person name="Ezra D."/>
            <person name="Gonzalez J."/>
            <person name="Henrissat B."/>
            <person name="Kuo A."/>
            <person name="Liang C."/>
            <person name="Lipzen A."/>
            <person name="Lutzoni F."/>
            <person name="Magnuson J."/>
            <person name="Mondo S."/>
            <person name="Nolan M."/>
            <person name="Ohm R."/>
            <person name="Pangilinan J."/>
            <person name="Park H.-J."/>
            <person name="Ramirez L."/>
            <person name="Alfaro M."/>
            <person name="Sun H."/>
            <person name="Tritt A."/>
            <person name="Yoshinaga Y."/>
            <person name="Zwiers L.-H."/>
            <person name="Turgeon B."/>
            <person name="Goodwin S."/>
            <person name="Spatafora J."/>
            <person name="Crous P."/>
            <person name="Grigoriev I."/>
        </authorList>
    </citation>
    <scope>NUCLEOTIDE SEQUENCE</scope>
    <source>
        <strain evidence="2">CBS 183.55</strain>
    </source>
</reference>
<evidence type="ECO:0000313" key="3">
    <source>
        <dbReference type="Proteomes" id="UP000800082"/>
    </source>
</evidence>
<proteinExistence type="predicted"/>
<sequence length="147" mass="16277">MNVGTEENQRKLVKSGFLMGAEWHPAQLWDISLTDGQCFKCWKWGHTQSVCNATKEACGHCARDHATRSCKSTDESKASSESELEALNKEKARILGERFFLASGAADLSDINPITEYLRFHLAPEISPDELKEVISSLPNNKAPGPD</sequence>
<dbReference type="EMBL" id="ML978962">
    <property type="protein sequence ID" value="KAF1931056.1"/>
    <property type="molecule type" value="Genomic_DNA"/>
</dbReference>
<accession>A0A6A5RXN3</accession>
<dbReference type="OrthoDB" id="3856898at2759"/>
<gene>
    <name evidence="2" type="ORF">M421DRAFT_3305</name>
</gene>
<dbReference type="RefSeq" id="XP_033451304.1">
    <property type="nucleotide sequence ID" value="XM_033589378.1"/>
</dbReference>